<reference evidence="14 15" key="1">
    <citation type="submission" date="2023-11" db="EMBL/GenBank/DDBJ databases">
        <authorList>
            <person name="Hedman E."/>
            <person name="Englund M."/>
            <person name="Stromberg M."/>
            <person name="Nyberg Akerstrom W."/>
            <person name="Nylinder S."/>
            <person name="Jareborg N."/>
            <person name="Kallberg Y."/>
            <person name="Kronander E."/>
        </authorList>
    </citation>
    <scope>NUCLEOTIDE SEQUENCE [LARGE SCALE GENOMIC DNA]</scope>
</reference>
<evidence type="ECO:0000256" key="6">
    <source>
        <dbReference type="ARBA" id="ARBA00022490"/>
    </source>
</evidence>
<feature type="domain" description="DDE Tnp4" evidence="13">
    <location>
        <begin position="157"/>
        <end position="307"/>
    </location>
</feature>
<dbReference type="PANTHER" id="PTHR22930">
    <property type="match status" value="1"/>
</dbReference>
<evidence type="ECO:0000256" key="1">
    <source>
        <dbReference type="ARBA" id="ARBA00001968"/>
    </source>
</evidence>
<dbReference type="AlphaFoldDB" id="A0AAV1KYK4"/>
<comment type="caution">
    <text evidence="14">The sequence shown here is derived from an EMBL/GenBank/DDBJ whole genome shotgun (WGS) entry which is preliminary data.</text>
</comment>
<proteinExistence type="inferred from homology"/>
<gene>
    <name evidence="14" type="ORF">PARMNEM_LOCUS8105</name>
</gene>
<comment type="function">
    <text evidence="12">Transposase-derived protein that may have nuclease activity. Does not have transposase activity.</text>
</comment>
<name>A0AAV1KYK4_9NEOP</name>
<evidence type="ECO:0000256" key="4">
    <source>
        <dbReference type="ARBA" id="ARBA00006958"/>
    </source>
</evidence>
<comment type="cofactor">
    <cofactor evidence="1">
        <name>a divalent metal cation</name>
        <dbReference type="ChEBI" id="CHEBI:60240"/>
    </cofactor>
</comment>
<sequence>MQRLRRMINNSDSDDSEDETYVVRRPRWIKERNNYFYDYDDEDFRIRFRLSKAAAHNLLIKIEDHLEFISERNQSISPINQLLATLRFYATNNSQLTIGDFSGLSTPTAHRIIHRVSAAIASLNHEYIKFPNTQQEIRQNQREFYGIARFPRVIGAMDCTHVRISSPGGDQAELFRNRKGYFSINVQTICNANLEIIDIVARWPGSAHDSTIFNNCCRKAKFEAGDYGEGILLVDGGYAATSYSMPPLENPGTAVEQLYNESQIRTRNAVERSYGVWKRRFPILALGLRVKLDKALVIIIATAVLHNILRQRGETVPPDDPGLILPAPWEALLQNGQISCERSNTPQRSRARELLINNHFRNLI</sequence>
<dbReference type="PRINTS" id="PR02086">
    <property type="entry name" value="PUTNUCHARBI1"/>
</dbReference>
<keyword evidence="6" id="KW-0963">Cytoplasm</keyword>
<evidence type="ECO:0000256" key="12">
    <source>
        <dbReference type="ARBA" id="ARBA00045850"/>
    </source>
</evidence>
<dbReference type="GO" id="GO:0004518">
    <property type="term" value="F:nuclease activity"/>
    <property type="evidence" value="ECO:0007669"/>
    <property type="project" value="UniProtKB-KW"/>
</dbReference>
<dbReference type="InterPro" id="IPR026103">
    <property type="entry name" value="HARBI1_animal"/>
</dbReference>
<dbReference type="Pfam" id="PF13359">
    <property type="entry name" value="DDE_Tnp_4"/>
    <property type="match status" value="1"/>
</dbReference>
<dbReference type="GO" id="GO:0005737">
    <property type="term" value="C:cytoplasm"/>
    <property type="evidence" value="ECO:0007669"/>
    <property type="project" value="UniProtKB-SubCell"/>
</dbReference>
<evidence type="ECO:0000256" key="11">
    <source>
        <dbReference type="ARBA" id="ARBA00030126"/>
    </source>
</evidence>
<organism evidence="14 15">
    <name type="scientific">Parnassius mnemosyne</name>
    <name type="common">clouded apollo</name>
    <dbReference type="NCBI Taxonomy" id="213953"/>
    <lineage>
        <taxon>Eukaryota</taxon>
        <taxon>Metazoa</taxon>
        <taxon>Ecdysozoa</taxon>
        <taxon>Arthropoda</taxon>
        <taxon>Hexapoda</taxon>
        <taxon>Insecta</taxon>
        <taxon>Pterygota</taxon>
        <taxon>Neoptera</taxon>
        <taxon>Endopterygota</taxon>
        <taxon>Lepidoptera</taxon>
        <taxon>Glossata</taxon>
        <taxon>Ditrysia</taxon>
        <taxon>Papilionoidea</taxon>
        <taxon>Papilionidae</taxon>
        <taxon>Parnassiinae</taxon>
        <taxon>Parnassini</taxon>
        <taxon>Parnassius</taxon>
        <taxon>Driopa</taxon>
    </lineage>
</organism>
<evidence type="ECO:0000256" key="2">
    <source>
        <dbReference type="ARBA" id="ARBA00004123"/>
    </source>
</evidence>
<evidence type="ECO:0000256" key="9">
    <source>
        <dbReference type="ARBA" id="ARBA00022801"/>
    </source>
</evidence>
<dbReference type="GO" id="GO:0046872">
    <property type="term" value="F:metal ion binding"/>
    <property type="evidence" value="ECO:0007669"/>
    <property type="project" value="UniProtKB-KW"/>
</dbReference>
<keyword evidence="15" id="KW-1185">Reference proteome</keyword>
<keyword evidence="9" id="KW-0378">Hydrolase</keyword>
<protein>
    <recommendedName>
        <fullName evidence="5">Putative nuclease HARBI1</fullName>
    </recommendedName>
    <alternativeName>
        <fullName evidence="11">Harbinger transposase-derived nuclease</fullName>
    </alternativeName>
</protein>
<evidence type="ECO:0000256" key="5">
    <source>
        <dbReference type="ARBA" id="ARBA00015519"/>
    </source>
</evidence>
<dbReference type="Proteomes" id="UP001314205">
    <property type="component" value="Unassembled WGS sequence"/>
</dbReference>
<evidence type="ECO:0000256" key="10">
    <source>
        <dbReference type="ARBA" id="ARBA00023242"/>
    </source>
</evidence>
<comment type="similarity">
    <text evidence="4">Belongs to the HARBI1 family.</text>
</comment>
<dbReference type="InterPro" id="IPR027806">
    <property type="entry name" value="HARBI1_dom"/>
</dbReference>
<keyword evidence="7" id="KW-0540">Nuclease</keyword>
<evidence type="ECO:0000259" key="13">
    <source>
        <dbReference type="Pfam" id="PF13359"/>
    </source>
</evidence>
<evidence type="ECO:0000256" key="7">
    <source>
        <dbReference type="ARBA" id="ARBA00022722"/>
    </source>
</evidence>
<keyword evidence="10" id="KW-0539">Nucleus</keyword>
<dbReference type="GO" id="GO:0005634">
    <property type="term" value="C:nucleus"/>
    <property type="evidence" value="ECO:0007669"/>
    <property type="project" value="UniProtKB-SubCell"/>
</dbReference>
<dbReference type="GO" id="GO:0016787">
    <property type="term" value="F:hydrolase activity"/>
    <property type="evidence" value="ECO:0007669"/>
    <property type="project" value="UniProtKB-KW"/>
</dbReference>
<dbReference type="InterPro" id="IPR045249">
    <property type="entry name" value="HARBI1-like"/>
</dbReference>
<evidence type="ECO:0000256" key="8">
    <source>
        <dbReference type="ARBA" id="ARBA00022723"/>
    </source>
</evidence>
<evidence type="ECO:0000313" key="14">
    <source>
        <dbReference type="EMBL" id="CAK1587254.1"/>
    </source>
</evidence>
<comment type="subcellular location">
    <subcellularLocation>
        <location evidence="3">Cytoplasm</location>
    </subcellularLocation>
    <subcellularLocation>
        <location evidence="2">Nucleus</location>
    </subcellularLocation>
</comment>
<dbReference type="EMBL" id="CAVLGL010000081">
    <property type="protein sequence ID" value="CAK1587254.1"/>
    <property type="molecule type" value="Genomic_DNA"/>
</dbReference>
<keyword evidence="8" id="KW-0479">Metal-binding</keyword>
<accession>A0AAV1KYK4</accession>
<evidence type="ECO:0000313" key="15">
    <source>
        <dbReference type="Proteomes" id="UP001314205"/>
    </source>
</evidence>
<evidence type="ECO:0000256" key="3">
    <source>
        <dbReference type="ARBA" id="ARBA00004496"/>
    </source>
</evidence>
<dbReference type="PANTHER" id="PTHR22930:SF289">
    <property type="entry name" value="DDE TNP4 DOMAIN-CONTAINING PROTEIN-RELATED"/>
    <property type="match status" value="1"/>
</dbReference>